<gene>
    <name evidence="2" type="ORF">PCOR1329_LOCUS43673</name>
</gene>
<evidence type="ECO:0000313" key="3">
    <source>
        <dbReference type="Proteomes" id="UP001189429"/>
    </source>
</evidence>
<sequence>MLGRLLLASRQCSDVAAEAIFEKYLREVLDEVVASRLRAGLEPEEVADPCEAWAWSYPGRPIGARAVPLAEGGSDGPGRSGVPCSRRAQRRRTTRGPPLGDRVRGRRPFAAPRRLGPRGDPGGPAGARGGVFPRPRPPGSASRPPGPSKVQTAISSRRESSVHLQCSPLSDLFFEAVEESPHPGDKALGLANWLYASYVAWWHQSSNTECPLRKNKDLRRRAAVTPSSPRADASGALTCRLGMASMDIANYSRLETMC</sequence>
<keyword evidence="3" id="KW-1185">Reference proteome</keyword>
<organism evidence="2 3">
    <name type="scientific">Prorocentrum cordatum</name>
    <dbReference type="NCBI Taxonomy" id="2364126"/>
    <lineage>
        <taxon>Eukaryota</taxon>
        <taxon>Sar</taxon>
        <taxon>Alveolata</taxon>
        <taxon>Dinophyceae</taxon>
        <taxon>Prorocentrales</taxon>
        <taxon>Prorocentraceae</taxon>
        <taxon>Prorocentrum</taxon>
    </lineage>
</organism>
<feature type="region of interest" description="Disordered" evidence="1">
    <location>
        <begin position="68"/>
        <end position="161"/>
    </location>
</feature>
<evidence type="ECO:0008006" key="4">
    <source>
        <dbReference type="Google" id="ProtNLM"/>
    </source>
</evidence>
<name>A0ABN9TYW2_9DINO</name>
<evidence type="ECO:0000256" key="1">
    <source>
        <dbReference type="SAM" id="MobiDB-lite"/>
    </source>
</evidence>
<dbReference type="Proteomes" id="UP001189429">
    <property type="component" value="Unassembled WGS sequence"/>
</dbReference>
<comment type="caution">
    <text evidence="2">The sequence shown here is derived from an EMBL/GenBank/DDBJ whole genome shotgun (WGS) entry which is preliminary data.</text>
</comment>
<reference evidence="2" key="1">
    <citation type="submission" date="2023-10" db="EMBL/GenBank/DDBJ databases">
        <authorList>
            <person name="Chen Y."/>
            <person name="Shah S."/>
            <person name="Dougan E. K."/>
            <person name="Thang M."/>
            <person name="Chan C."/>
        </authorList>
    </citation>
    <scope>NUCLEOTIDE SEQUENCE [LARGE SCALE GENOMIC DNA]</scope>
</reference>
<proteinExistence type="predicted"/>
<accession>A0ABN9TYW2</accession>
<evidence type="ECO:0000313" key="2">
    <source>
        <dbReference type="EMBL" id="CAK0851534.1"/>
    </source>
</evidence>
<protein>
    <recommendedName>
        <fullName evidence="4">Pre-mRNA-splicing factor 38</fullName>
    </recommendedName>
</protein>
<feature type="compositionally biased region" description="Gly residues" evidence="1">
    <location>
        <begin position="119"/>
        <end position="129"/>
    </location>
</feature>
<dbReference type="EMBL" id="CAUYUJ010015249">
    <property type="protein sequence ID" value="CAK0851534.1"/>
    <property type="molecule type" value="Genomic_DNA"/>
</dbReference>